<dbReference type="OrthoDB" id="2973083at2"/>
<reference evidence="3 4" key="1">
    <citation type="submission" date="2019-06" db="EMBL/GenBank/DDBJ databases">
        <title>Cerasibacillus sp. nov., isolated from maize field.</title>
        <authorList>
            <person name="Lin S.-Y."/>
            <person name="Tsai C.-F."/>
            <person name="Young C.-C."/>
        </authorList>
    </citation>
    <scope>NUCLEOTIDE SEQUENCE [LARGE SCALE GENOMIC DNA]</scope>
    <source>
        <strain evidence="3 4">CC-CFT480</strain>
    </source>
</reference>
<dbReference type="Proteomes" id="UP000321574">
    <property type="component" value="Unassembled WGS sequence"/>
</dbReference>
<evidence type="ECO:0000313" key="3">
    <source>
        <dbReference type="EMBL" id="TXL66747.1"/>
    </source>
</evidence>
<evidence type="ECO:0000313" key="4">
    <source>
        <dbReference type="Proteomes" id="UP000321574"/>
    </source>
</evidence>
<keyword evidence="4" id="KW-1185">Reference proteome</keyword>
<comment type="similarity">
    <text evidence="1">In the N-terminal section; belongs to the LXG family.</text>
</comment>
<evidence type="ECO:0000256" key="1">
    <source>
        <dbReference type="ARBA" id="ARBA00034117"/>
    </source>
</evidence>
<comment type="caution">
    <text evidence="3">The sequence shown here is derived from an EMBL/GenBank/DDBJ whole genome shotgun (WGS) entry which is preliminary data.</text>
</comment>
<protein>
    <recommendedName>
        <fullName evidence="2">LXG domain-containing protein</fullName>
    </recommendedName>
</protein>
<name>A0A5C8P0D0_9BACI</name>
<evidence type="ECO:0000259" key="2">
    <source>
        <dbReference type="Pfam" id="PF04740"/>
    </source>
</evidence>
<organism evidence="3 4">
    <name type="scientific">Cerasibacillus terrae</name>
    <dbReference type="NCBI Taxonomy" id="2498845"/>
    <lineage>
        <taxon>Bacteria</taxon>
        <taxon>Bacillati</taxon>
        <taxon>Bacillota</taxon>
        <taxon>Bacilli</taxon>
        <taxon>Bacillales</taxon>
        <taxon>Bacillaceae</taxon>
        <taxon>Cerasibacillus</taxon>
    </lineage>
</organism>
<gene>
    <name evidence="3" type="ORF">FHP05_05020</name>
</gene>
<feature type="domain" description="LXG" evidence="2">
    <location>
        <begin position="5"/>
        <end position="52"/>
    </location>
</feature>
<dbReference type="EMBL" id="VDUW01000002">
    <property type="protein sequence ID" value="TXL66747.1"/>
    <property type="molecule type" value="Genomic_DNA"/>
</dbReference>
<dbReference type="AlphaFoldDB" id="A0A5C8P0D0"/>
<dbReference type="InterPro" id="IPR006829">
    <property type="entry name" value="LXG_dom"/>
</dbReference>
<proteinExistence type="inferred from homology"/>
<accession>A0A5C8P0D0</accession>
<dbReference type="Pfam" id="PF04740">
    <property type="entry name" value="LXG"/>
    <property type="match status" value="1"/>
</dbReference>
<sequence length="134" mass="15234">MPPAFLYFFHQSLIDYQHTLTELKEVVETFEPNSNCYISQDFLENDGKSGLEGVIGICKVKYFITPFIALLLIGCNAKVTEEDLIGDYWVPTAGYKDGEPKGEPYGSSVISEALKFKDENTVYVEAYDRDFTYE</sequence>